<feature type="domain" description="Nucleoside phosphorylase" evidence="7">
    <location>
        <begin position="15"/>
        <end position="237"/>
    </location>
</feature>
<dbReference type="SUPFAM" id="SSF53167">
    <property type="entry name" value="Purine and uridine phosphorylases"/>
    <property type="match status" value="1"/>
</dbReference>
<reference evidence="8 9" key="1">
    <citation type="submission" date="2021-03" db="EMBL/GenBank/DDBJ databases">
        <title>Genomic Encyclopedia of Type Strains, Phase IV (KMG-IV): sequencing the most valuable type-strain genomes for metagenomic binning, comparative biology and taxonomic classification.</title>
        <authorList>
            <person name="Goeker M."/>
        </authorList>
    </citation>
    <scope>NUCLEOTIDE SEQUENCE [LARGE SCALE GENOMIC DNA]</scope>
    <source>
        <strain evidence="8 9">DSM 6139</strain>
    </source>
</reference>
<evidence type="ECO:0000256" key="1">
    <source>
        <dbReference type="ARBA" id="ARBA00010456"/>
    </source>
</evidence>
<proteinExistence type="inferred from homology"/>
<accession>A0ABS4G6P0</accession>
<dbReference type="PANTHER" id="PTHR43691:SF11">
    <property type="entry name" value="FI09636P-RELATED"/>
    <property type="match status" value="1"/>
</dbReference>
<dbReference type="Proteomes" id="UP001519271">
    <property type="component" value="Unassembled WGS sequence"/>
</dbReference>
<dbReference type="PROSITE" id="PS01232">
    <property type="entry name" value="PNP_UDP_1"/>
    <property type="match status" value="1"/>
</dbReference>
<keyword evidence="9" id="KW-1185">Reference proteome</keyword>
<evidence type="ECO:0000256" key="3">
    <source>
        <dbReference type="ARBA" id="ARBA00021980"/>
    </source>
</evidence>
<comment type="similarity">
    <text evidence="1">Belongs to the PNP/UDP phosphorylase family.</text>
</comment>
<sequence length="253" mass="28033">MSTLYLKADKETISKYVIFSGDPWRVEMLQKLLDDPKHIAFNREFNTYTGTYHGIPVTISSTGIGAPSAAIAMEELYDCGMEVAIRMGTVMGLKDGMLGKLLIPNGSMRMESTSDTYVPKSFPAVANIDLVNCMNRSVTMNGREYINGITCTMDGFYSQMRESRLSKKMDTDILKTFDEISRYNISGVDMETSCMLVLGSLMDIKVCSVTMTTVLKNLKEVLEGEARTKSEQDLCKIVLDGIEIYHKGGNGIG</sequence>
<keyword evidence="4 8" id="KW-0328">Glycosyltransferase</keyword>
<dbReference type="InterPro" id="IPR035994">
    <property type="entry name" value="Nucleoside_phosphorylase_sf"/>
</dbReference>
<dbReference type="InterPro" id="IPR018016">
    <property type="entry name" value="Nucleoside_phosphorylase_CS"/>
</dbReference>
<dbReference type="Pfam" id="PF01048">
    <property type="entry name" value="PNP_UDP_1"/>
    <property type="match status" value="1"/>
</dbReference>
<name>A0ABS4G6P0_9CLOT</name>
<dbReference type="EMBL" id="JAGGKC010000024">
    <property type="protein sequence ID" value="MBP1920117.1"/>
    <property type="molecule type" value="Genomic_DNA"/>
</dbReference>
<dbReference type="GO" id="GO:0004850">
    <property type="term" value="F:uridine phosphorylase activity"/>
    <property type="evidence" value="ECO:0007669"/>
    <property type="project" value="UniProtKB-EC"/>
</dbReference>
<evidence type="ECO:0000256" key="6">
    <source>
        <dbReference type="ARBA" id="ARBA00048447"/>
    </source>
</evidence>
<evidence type="ECO:0000256" key="4">
    <source>
        <dbReference type="ARBA" id="ARBA00022676"/>
    </source>
</evidence>
<dbReference type="RefSeq" id="WP_209460295.1">
    <property type="nucleotide sequence ID" value="NZ_JAGGKC010000024.1"/>
</dbReference>
<dbReference type="EC" id="2.4.2.3" evidence="2"/>
<comment type="catalytic activity">
    <reaction evidence="6">
        <text>uridine + phosphate = alpha-D-ribose 1-phosphate + uracil</text>
        <dbReference type="Rhea" id="RHEA:24388"/>
        <dbReference type="ChEBI" id="CHEBI:16704"/>
        <dbReference type="ChEBI" id="CHEBI:17568"/>
        <dbReference type="ChEBI" id="CHEBI:43474"/>
        <dbReference type="ChEBI" id="CHEBI:57720"/>
        <dbReference type="EC" id="2.4.2.3"/>
    </reaction>
</comment>
<keyword evidence="5 8" id="KW-0808">Transferase</keyword>
<evidence type="ECO:0000313" key="9">
    <source>
        <dbReference type="Proteomes" id="UP001519271"/>
    </source>
</evidence>
<comment type="caution">
    <text evidence="8">The sequence shown here is derived from an EMBL/GenBank/DDBJ whole genome shotgun (WGS) entry which is preliminary data.</text>
</comment>
<evidence type="ECO:0000256" key="5">
    <source>
        <dbReference type="ARBA" id="ARBA00022679"/>
    </source>
</evidence>
<gene>
    <name evidence="8" type="ORF">J2Z34_002615</name>
</gene>
<dbReference type="Gene3D" id="3.40.50.1580">
    <property type="entry name" value="Nucleoside phosphorylase domain"/>
    <property type="match status" value="1"/>
</dbReference>
<dbReference type="InterPro" id="IPR000845">
    <property type="entry name" value="Nucleoside_phosphorylase_d"/>
</dbReference>
<dbReference type="CDD" id="cd17767">
    <property type="entry name" value="UP_EcUdp-like"/>
    <property type="match status" value="1"/>
</dbReference>
<evidence type="ECO:0000313" key="8">
    <source>
        <dbReference type="EMBL" id="MBP1920117.1"/>
    </source>
</evidence>
<evidence type="ECO:0000256" key="2">
    <source>
        <dbReference type="ARBA" id="ARBA00011888"/>
    </source>
</evidence>
<evidence type="ECO:0000259" key="7">
    <source>
        <dbReference type="Pfam" id="PF01048"/>
    </source>
</evidence>
<dbReference type="PANTHER" id="PTHR43691">
    <property type="entry name" value="URIDINE PHOSPHORYLASE"/>
    <property type="match status" value="1"/>
</dbReference>
<protein>
    <recommendedName>
        <fullName evidence="3">Uridine phosphorylase</fullName>
        <ecNumber evidence="2">2.4.2.3</ecNumber>
    </recommendedName>
</protein>
<organism evidence="8 9">
    <name type="scientific">Youngiibacter multivorans</name>
    <dbReference type="NCBI Taxonomy" id="937251"/>
    <lineage>
        <taxon>Bacteria</taxon>
        <taxon>Bacillati</taxon>
        <taxon>Bacillota</taxon>
        <taxon>Clostridia</taxon>
        <taxon>Eubacteriales</taxon>
        <taxon>Clostridiaceae</taxon>
        <taxon>Youngiibacter</taxon>
    </lineage>
</organism>